<organism evidence="2 3">
    <name type="scientific">Rhodococcus tibetensis</name>
    <dbReference type="NCBI Taxonomy" id="2965064"/>
    <lineage>
        <taxon>Bacteria</taxon>
        <taxon>Bacillati</taxon>
        <taxon>Actinomycetota</taxon>
        <taxon>Actinomycetes</taxon>
        <taxon>Mycobacteriales</taxon>
        <taxon>Nocardiaceae</taxon>
        <taxon>Rhodococcus</taxon>
    </lineage>
</organism>
<keyword evidence="1" id="KW-1133">Transmembrane helix</keyword>
<protein>
    <submittedName>
        <fullName evidence="2">Uncharacterized protein</fullName>
    </submittedName>
</protein>
<dbReference type="RefSeq" id="WP_255968487.1">
    <property type="nucleotide sequence ID" value="NZ_JANFQF010000008.1"/>
</dbReference>
<name>A0ABT1QC94_9NOCA</name>
<gene>
    <name evidence="2" type="ORF">NOF53_12095</name>
</gene>
<keyword evidence="1" id="KW-0472">Membrane</keyword>
<keyword evidence="3" id="KW-1185">Reference proteome</keyword>
<dbReference type="Proteomes" id="UP001524501">
    <property type="component" value="Unassembled WGS sequence"/>
</dbReference>
<keyword evidence="1" id="KW-0812">Transmembrane</keyword>
<proteinExistence type="predicted"/>
<sequence>MNQSQGIRVAMHVALPFIALLLGVSAYAGFRTQEIPERPLPGTTQPHVVTCGSYLTGGTVSEAQETATVAACATISATSGLLVWTAWGLLIAIAAPLLLWITFGRHDAEPETPALPVPPQPHLLGYDHPQPGDLGWYERPGGP</sequence>
<evidence type="ECO:0000313" key="2">
    <source>
        <dbReference type="EMBL" id="MCQ4119904.1"/>
    </source>
</evidence>
<dbReference type="EMBL" id="JANFQF010000008">
    <property type="protein sequence ID" value="MCQ4119904.1"/>
    <property type="molecule type" value="Genomic_DNA"/>
</dbReference>
<evidence type="ECO:0000313" key="3">
    <source>
        <dbReference type="Proteomes" id="UP001524501"/>
    </source>
</evidence>
<reference evidence="2 3" key="1">
    <citation type="submission" date="2022-07" db="EMBL/GenBank/DDBJ databases">
        <title>Degradation activity of malathion, p-nitrophenol and potential low-temperature adaptation strategy of Rhodococcus sp. FXJ9.536.</title>
        <authorList>
            <person name="Huang J."/>
            <person name="Huang Y."/>
        </authorList>
    </citation>
    <scope>NUCLEOTIDE SEQUENCE [LARGE SCALE GENOMIC DNA]</scope>
    <source>
        <strain evidence="2 3">FXJ9.536</strain>
    </source>
</reference>
<comment type="caution">
    <text evidence="2">The sequence shown here is derived from an EMBL/GenBank/DDBJ whole genome shotgun (WGS) entry which is preliminary data.</text>
</comment>
<evidence type="ECO:0000256" key="1">
    <source>
        <dbReference type="SAM" id="Phobius"/>
    </source>
</evidence>
<feature type="transmembrane region" description="Helical" evidence="1">
    <location>
        <begin position="84"/>
        <end position="103"/>
    </location>
</feature>
<accession>A0ABT1QC94</accession>